<dbReference type="PANTHER" id="PTHR45983:SF2">
    <property type="entry name" value="PROTEIN-TYROSINE-PHOSPHATASE"/>
    <property type="match status" value="1"/>
</dbReference>
<dbReference type="GO" id="GO:0005737">
    <property type="term" value="C:cytoplasm"/>
    <property type="evidence" value="ECO:0007669"/>
    <property type="project" value="UniProtKB-SubCell"/>
</dbReference>
<keyword evidence="5" id="KW-0378">Hydrolase</keyword>
<dbReference type="InterPro" id="IPR003595">
    <property type="entry name" value="Tyr_Pase_cat"/>
</dbReference>
<feature type="compositionally biased region" description="Basic and acidic residues" evidence="8">
    <location>
        <begin position="529"/>
        <end position="539"/>
    </location>
</feature>
<protein>
    <recommendedName>
        <fullName evidence="2">protein-tyrosine-phosphatase</fullName>
        <ecNumber evidence="2">3.1.3.48</ecNumber>
    </recommendedName>
</protein>
<sequence length="660" mass="74571">MSQMSTANLEEILLKFLQHVNELEIKDERTSMTGFEQEFRELRLQGIKDKEEDTYPAEEGKQIFNIKKNRYKDIIPYDATRVKLKSVPNVPGSDYINANYIQSAVSGHGYIACQGPLPNTVADFWRMIMELDVETVVMGCKEEEGNKPKCERYWPKDSEGKLFGNIEVKLINEIKHSSDFIVRQMTATQGDTVQHITQLHLAEWPDHGVPDVEDQTSILQTIQMLGERVRPHVPVVVHCSAGCGRTGTICAIDFAQNLLKSNKITPDFSLCEIIKFMRTQRQSMVQTPDQYQLAHYVVRQIFKNHLKGMGISHYENINVYETISMSKSSDLDDPGYENISVENSISTFPVYESKPRQETPLPPERKKKPETLTVTPEQCTSNSLSPVEMSPQNLSPTQRTPSPALYSNSLTCRPVTPIEQEWKVTSSGIYSNVNNTSEDTKKFVTCISAGNQEEDENLSSQDTISNLDRHVIPTKAPPVSPRYDHLQFNGNNSRSPYQELTPCPKGAAALMNSEMPSSKAKSLTMSGHGKADNTKNNDDHVYSVVSKSHMRSLSESDKTYCEISAMKSPASVDFGETETGFTPNLPPRKYKSDMEPFEKTKEEKHTGKLGKMLEMVREPFKNILHTVMQKHKHQKISIIGFGHRVGHPKGPRDLPHTFKK</sequence>
<evidence type="ECO:0000259" key="9">
    <source>
        <dbReference type="PROSITE" id="PS50055"/>
    </source>
</evidence>
<dbReference type="Proteomes" id="UP001162480">
    <property type="component" value="Chromosome 11"/>
</dbReference>
<organism evidence="11 12">
    <name type="scientific">Octopus vulgaris</name>
    <name type="common">Common octopus</name>
    <dbReference type="NCBI Taxonomy" id="6645"/>
    <lineage>
        <taxon>Eukaryota</taxon>
        <taxon>Metazoa</taxon>
        <taxon>Spiralia</taxon>
        <taxon>Lophotrochozoa</taxon>
        <taxon>Mollusca</taxon>
        <taxon>Cephalopoda</taxon>
        <taxon>Coleoidea</taxon>
        <taxon>Octopodiformes</taxon>
        <taxon>Octopoda</taxon>
        <taxon>Incirrata</taxon>
        <taxon>Octopodidae</taxon>
        <taxon>Octopus</taxon>
    </lineage>
</organism>
<evidence type="ECO:0000313" key="11">
    <source>
        <dbReference type="EMBL" id="CAI9730573.1"/>
    </source>
</evidence>
<dbReference type="SMART" id="SM00194">
    <property type="entry name" value="PTPc"/>
    <property type="match status" value="1"/>
</dbReference>
<dbReference type="SUPFAM" id="SSF52799">
    <property type="entry name" value="(Phosphotyrosine protein) phosphatases II"/>
    <property type="match status" value="1"/>
</dbReference>
<dbReference type="InterPro" id="IPR029021">
    <property type="entry name" value="Prot-tyrosine_phosphatase-like"/>
</dbReference>
<evidence type="ECO:0000256" key="8">
    <source>
        <dbReference type="SAM" id="MobiDB-lite"/>
    </source>
</evidence>
<proteinExistence type="inferred from homology"/>
<dbReference type="Pfam" id="PF00102">
    <property type="entry name" value="Y_phosphatase"/>
    <property type="match status" value="1"/>
</dbReference>
<dbReference type="EC" id="3.1.3.48" evidence="2"/>
<dbReference type="InterPro" id="IPR016130">
    <property type="entry name" value="Tyr_Pase_AS"/>
</dbReference>
<feature type="domain" description="Tyrosine-protein phosphatase" evidence="9">
    <location>
        <begin position="35"/>
        <end position="301"/>
    </location>
</feature>
<evidence type="ECO:0000256" key="1">
    <source>
        <dbReference type="ARBA" id="ARBA00004496"/>
    </source>
</evidence>
<dbReference type="GO" id="GO:0004726">
    <property type="term" value="F:non-membrane spanning protein tyrosine phosphatase activity"/>
    <property type="evidence" value="ECO:0007669"/>
    <property type="project" value="InterPro"/>
</dbReference>
<reference evidence="11" key="1">
    <citation type="submission" date="2023-08" db="EMBL/GenBank/DDBJ databases">
        <authorList>
            <person name="Alioto T."/>
            <person name="Alioto T."/>
            <person name="Gomez Garrido J."/>
        </authorList>
    </citation>
    <scope>NUCLEOTIDE SEQUENCE</scope>
</reference>
<evidence type="ECO:0000256" key="7">
    <source>
        <dbReference type="ARBA" id="ARBA00034734"/>
    </source>
</evidence>
<dbReference type="PROSITE" id="PS00383">
    <property type="entry name" value="TYR_PHOSPHATASE_1"/>
    <property type="match status" value="1"/>
</dbReference>
<feature type="region of interest" description="Disordered" evidence="8">
    <location>
        <begin position="515"/>
        <end position="539"/>
    </location>
</feature>
<dbReference type="PRINTS" id="PR00700">
    <property type="entry name" value="PRTYPHPHTASE"/>
</dbReference>
<dbReference type="PROSITE" id="PS50055">
    <property type="entry name" value="TYR_PHOSPHATASE_PTP"/>
    <property type="match status" value="1"/>
</dbReference>
<keyword evidence="6" id="KW-0904">Protein phosphatase</keyword>
<dbReference type="Gene3D" id="3.90.190.10">
    <property type="entry name" value="Protein tyrosine phosphatase superfamily"/>
    <property type="match status" value="1"/>
</dbReference>
<feature type="compositionally biased region" description="Polar residues" evidence="8">
    <location>
        <begin position="515"/>
        <end position="525"/>
    </location>
</feature>
<feature type="compositionally biased region" description="Basic and acidic residues" evidence="8">
    <location>
        <begin position="353"/>
        <end position="370"/>
    </location>
</feature>
<dbReference type="GO" id="GO:0005634">
    <property type="term" value="C:nucleus"/>
    <property type="evidence" value="ECO:0007669"/>
    <property type="project" value="TreeGrafter"/>
</dbReference>
<dbReference type="AlphaFoldDB" id="A0AA36BAN4"/>
<dbReference type="InterPro" id="IPR000242">
    <property type="entry name" value="PTP_cat"/>
</dbReference>
<evidence type="ECO:0000259" key="10">
    <source>
        <dbReference type="PROSITE" id="PS50056"/>
    </source>
</evidence>
<evidence type="ECO:0000313" key="12">
    <source>
        <dbReference type="Proteomes" id="UP001162480"/>
    </source>
</evidence>
<evidence type="ECO:0000256" key="4">
    <source>
        <dbReference type="ARBA" id="ARBA00022553"/>
    </source>
</evidence>
<dbReference type="EMBL" id="OX597824">
    <property type="protein sequence ID" value="CAI9730573.1"/>
    <property type="molecule type" value="Genomic_DNA"/>
</dbReference>
<feature type="domain" description="Tyrosine specific protein phosphatases" evidence="10">
    <location>
        <begin position="216"/>
        <end position="292"/>
    </location>
</feature>
<comment type="subcellular location">
    <subcellularLocation>
        <location evidence="1">Cytoplasm</location>
    </subcellularLocation>
</comment>
<dbReference type="FunFam" id="3.90.190.10:FF:000045">
    <property type="entry name" value="Tyrosine-protein phosphatase non-receptor type 12"/>
    <property type="match status" value="1"/>
</dbReference>
<dbReference type="PROSITE" id="PS50056">
    <property type="entry name" value="TYR_PHOSPHATASE_2"/>
    <property type="match status" value="1"/>
</dbReference>
<evidence type="ECO:0000256" key="2">
    <source>
        <dbReference type="ARBA" id="ARBA00013064"/>
    </source>
</evidence>
<gene>
    <name evidence="11" type="ORF">OCTVUL_1B024877</name>
</gene>
<keyword evidence="12" id="KW-1185">Reference proteome</keyword>
<dbReference type="InterPro" id="IPR000387">
    <property type="entry name" value="Tyr_Pase_dom"/>
</dbReference>
<feature type="compositionally biased region" description="Polar residues" evidence="8">
    <location>
        <begin position="372"/>
        <end position="409"/>
    </location>
</feature>
<evidence type="ECO:0000256" key="6">
    <source>
        <dbReference type="ARBA" id="ARBA00022912"/>
    </source>
</evidence>
<dbReference type="PANTHER" id="PTHR45983">
    <property type="entry name" value="TYROSINE PHOSPHATSE N18, PUTATIVE-RELATED"/>
    <property type="match status" value="1"/>
</dbReference>
<dbReference type="SMART" id="SM00404">
    <property type="entry name" value="PTPc_motif"/>
    <property type="match status" value="1"/>
</dbReference>
<dbReference type="InterPro" id="IPR047170">
    <property type="entry name" value="PTN12/18/22"/>
</dbReference>
<feature type="region of interest" description="Disordered" evidence="8">
    <location>
        <begin position="349"/>
        <end position="409"/>
    </location>
</feature>
<accession>A0AA36BAN4</accession>
<name>A0AA36BAN4_OCTVU</name>
<comment type="similarity">
    <text evidence="7">Belongs to the protein-tyrosine phosphatase family. Non-receptor class 4 subfamily.</text>
</comment>
<evidence type="ECO:0000256" key="5">
    <source>
        <dbReference type="ARBA" id="ARBA00022801"/>
    </source>
</evidence>
<keyword evidence="4" id="KW-0597">Phosphoprotein</keyword>
<evidence type="ECO:0000256" key="3">
    <source>
        <dbReference type="ARBA" id="ARBA00022490"/>
    </source>
</evidence>
<keyword evidence="3" id="KW-0963">Cytoplasm</keyword>